<dbReference type="GeneID" id="97541582"/>
<proteinExistence type="predicted"/>
<dbReference type="Proteomes" id="UP000018211">
    <property type="component" value="Unassembled WGS sequence"/>
</dbReference>
<dbReference type="AlphaFoldDB" id="A0AAV2W0F8"/>
<dbReference type="InterPro" id="IPR032710">
    <property type="entry name" value="NTF2-like_dom_sf"/>
</dbReference>
<feature type="domain" description="SnoaL-like" evidence="1">
    <location>
        <begin position="13"/>
        <end position="109"/>
    </location>
</feature>
<evidence type="ECO:0000313" key="2">
    <source>
        <dbReference type="EMBL" id="CCO50148.1"/>
    </source>
</evidence>
<evidence type="ECO:0000259" key="1">
    <source>
        <dbReference type="Pfam" id="PF12680"/>
    </source>
</evidence>
<organism evidence="2 3">
    <name type="scientific">Vibrio nigripulchritudo SOn1</name>
    <dbReference type="NCBI Taxonomy" id="1238450"/>
    <lineage>
        <taxon>Bacteria</taxon>
        <taxon>Pseudomonadati</taxon>
        <taxon>Pseudomonadota</taxon>
        <taxon>Gammaproteobacteria</taxon>
        <taxon>Vibrionales</taxon>
        <taxon>Vibrionaceae</taxon>
        <taxon>Vibrio</taxon>
    </lineage>
</organism>
<reference evidence="2 3" key="1">
    <citation type="journal article" date="2013" name="ISME J.">
        <title>Comparative genomics of pathogenic lineages of Vibrio nigripulchritudo identifies virulence-associated traits.</title>
        <authorList>
            <person name="Goudenege D."/>
            <person name="Labreuche Y."/>
            <person name="Krin E."/>
            <person name="Ansquer D."/>
            <person name="Mangenot S."/>
            <person name="Calteau A."/>
            <person name="Medigue C."/>
            <person name="Mazel D."/>
            <person name="Polz M.F."/>
            <person name="Le Roux F."/>
        </authorList>
    </citation>
    <scope>NUCLEOTIDE SEQUENCE [LARGE SCALE GENOMIC DNA]</scope>
    <source>
        <strain evidence="2 3">SOn1</strain>
    </source>
</reference>
<dbReference type="Gene3D" id="3.10.450.50">
    <property type="match status" value="1"/>
</dbReference>
<comment type="caution">
    <text evidence="2">The sequence shown here is derived from an EMBL/GenBank/DDBJ whole genome shotgun (WGS) entry which is preliminary data.</text>
</comment>
<protein>
    <recommendedName>
        <fullName evidence="1">SnoaL-like domain-containing protein</fullName>
    </recommendedName>
</protein>
<dbReference type="Pfam" id="PF12680">
    <property type="entry name" value="SnoaL_2"/>
    <property type="match status" value="1"/>
</dbReference>
<accession>A0AAV2W0F8</accession>
<dbReference type="InterPro" id="IPR037401">
    <property type="entry name" value="SnoaL-like"/>
</dbReference>
<name>A0AAV2W0F8_9VIBR</name>
<sequence>MKKTSYVTPKQVVANYWKAMAENDFHDVAKRWLSEDFECSWPQSNELIVGQENFASINSEYPAEGKWTFQVNSLIEEGTQVVSDVTVSDGKVVGRAITFHTVFNGRITKQTEFWPDNYPAPEWRKNWVKPLEEIAV</sequence>
<dbReference type="SUPFAM" id="SSF54427">
    <property type="entry name" value="NTF2-like"/>
    <property type="match status" value="1"/>
</dbReference>
<evidence type="ECO:0000313" key="3">
    <source>
        <dbReference type="Proteomes" id="UP000018211"/>
    </source>
</evidence>
<dbReference type="RefSeq" id="WP_022550356.1">
    <property type="nucleotide sequence ID" value="NZ_LK391965.1"/>
</dbReference>
<dbReference type="EMBL" id="CAOF01000194">
    <property type="protein sequence ID" value="CCO50148.1"/>
    <property type="molecule type" value="Genomic_DNA"/>
</dbReference>
<gene>
    <name evidence="2" type="ORF">VIBNISOn1_970173</name>
</gene>